<proteinExistence type="inferred from homology"/>
<keyword evidence="5 6" id="KW-0560">Oxidoreductase</keyword>
<accession>F8FK63</accession>
<protein>
    <submittedName>
        <fullName evidence="11">Acyl-CoA dehydrogenase type 2 domain protein</fullName>
    </submittedName>
</protein>
<keyword evidence="3 6" id="KW-0285">Flavoprotein</keyword>
<dbReference type="InterPro" id="IPR009100">
    <property type="entry name" value="AcylCoA_DH/oxidase_NM_dom_sf"/>
</dbReference>
<evidence type="ECO:0000256" key="2">
    <source>
        <dbReference type="ARBA" id="ARBA00009347"/>
    </source>
</evidence>
<dbReference type="CDD" id="cd00567">
    <property type="entry name" value="ACAD"/>
    <property type="match status" value="1"/>
</dbReference>
<dbReference type="AlphaFoldDB" id="F8FK63"/>
<dbReference type="PIRSF" id="PIRSF016578">
    <property type="entry name" value="HsaA"/>
    <property type="match status" value="1"/>
</dbReference>
<dbReference type="GO" id="GO:0050660">
    <property type="term" value="F:flavin adenine dinucleotide binding"/>
    <property type="evidence" value="ECO:0007669"/>
    <property type="project" value="InterPro"/>
</dbReference>
<dbReference type="InterPro" id="IPR006091">
    <property type="entry name" value="Acyl-CoA_Oxase/DH_mid-dom"/>
</dbReference>
<sequence>MIQGQNGWPDRWVRSEREAAIASRSERLAAVFAERAPKHDEEGSFPFDNFADLRADGYLALTVPREFGGEEASLYELVLGQERLARGDGSTALAVGWHLVQLFHLRYTGSWPEALFASFCREVVEHGALTNLLATEPSTGSPSRGGRPATTARRTDGGWLLHGRKTFSTLSPILQQFTVTAAVEGTEDTGEFFVRRTAAVRVEETWNTLGMRATGSHDVVLEGAFVPDDEVIRLTSGVRHPAEEDTGWLLHIPACYLGIAWAARDWALDYALTYAPNSLNGPISELPHIRRQIGEMEAEWMTARTLLYTAADRWDADPDGRLSMKGEIALAKYTAVNAAQRIVDLAMRIVGGASLSRRCPLERLYRDVRAGLHNPPMDDIVIAGLAARALAEREQRVRQPGGAQAAGPPS</sequence>
<dbReference type="HOGENOM" id="CLU_018204_3_2_9"/>
<dbReference type="RefSeq" id="WP_013919888.1">
    <property type="nucleotide sequence ID" value="NC_015690.1"/>
</dbReference>
<dbReference type="EMBL" id="CP002869">
    <property type="protein sequence ID" value="AEI44744.1"/>
    <property type="molecule type" value="Genomic_DNA"/>
</dbReference>
<evidence type="ECO:0000313" key="11">
    <source>
        <dbReference type="EMBL" id="AEI44744.1"/>
    </source>
</evidence>
<feature type="domain" description="Acyl-CoA oxidase/dehydrogenase middle" evidence="9">
    <location>
        <begin position="133"/>
        <end position="222"/>
    </location>
</feature>
<dbReference type="PANTHER" id="PTHR43884">
    <property type="entry name" value="ACYL-COA DEHYDROGENASE"/>
    <property type="match status" value="1"/>
</dbReference>
<feature type="region of interest" description="Disordered" evidence="7">
    <location>
        <begin position="134"/>
        <end position="155"/>
    </location>
</feature>
<evidence type="ECO:0000313" key="12">
    <source>
        <dbReference type="Proteomes" id="UP000006620"/>
    </source>
</evidence>
<dbReference type="PANTHER" id="PTHR43884:SF25">
    <property type="entry name" value="ACYL-COA DEHYDROGENASE YDBM-RELATED"/>
    <property type="match status" value="1"/>
</dbReference>
<dbReference type="Gene3D" id="2.40.110.10">
    <property type="entry name" value="Butyryl-CoA Dehydrogenase, subunit A, domain 2"/>
    <property type="match status" value="1"/>
</dbReference>
<evidence type="ECO:0000256" key="5">
    <source>
        <dbReference type="ARBA" id="ARBA00023002"/>
    </source>
</evidence>
<evidence type="ECO:0000256" key="6">
    <source>
        <dbReference type="RuleBase" id="RU362125"/>
    </source>
</evidence>
<evidence type="ECO:0000256" key="1">
    <source>
        <dbReference type="ARBA" id="ARBA00001974"/>
    </source>
</evidence>
<dbReference type="Pfam" id="PF02770">
    <property type="entry name" value="Acyl-CoA_dh_M"/>
    <property type="match status" value="1"/>
</dbReference>
<evidence type="ECO:0000256" key="3">
    <source>
        <dbReference type="ARBA" id="ARBA00022630"/>
    </source>
</evidence>
<name>F8FK63_PAEMK</name>
<dbReference type="InterPro" id="IPR009075">
    <property type="entry name" value="AcylCo_DH/oxidase_C"/>
</dbReference>
<dbReference type="Gene3D" id="1.10.540.10">
    <property type="entry name" value="Acyl-CoA dehydrogenase/oxidase, N-terminal domain"/>
    <property type="match status" value="1"/>
</dbReference>
<comment type="similarity">
    <text evidence="2 6">Belongs to the acyl-CoA dehydrogenase family.</text>
</comment>
<dbReference type="InterPro" id="IPR037069">
    <property type="entry name" value="AcylCoA_DH/ox_N_sf"/>
</dbReference>
<dbReference type="InterPro" id="IPR046373">
    <property type="entry name" value="Acyl-CoA_Oxase/DH_mid-dom_sf"/>
</dbReference>
<dbReference type="Gene3D" id="1.20.140.10">
    <property type="entry name" value="Butyryl-CoA Dehydrogenase, subunit A, domain 3"/>
    <property type="match status" value="1"/>
</dbReference>
<dbReference type="Proteomes" id="UP000006620">
    <property type="component" value="Chromosome"/>
</dbReference>
<reference evidence="11 12" key="2">
    <citation type="journal article" date="2013" name="Genome Announc.">
        <title>Genome Sequence of Growth-Improving Paenibacillus mucilaginosus Strain KNP414.</title>
        <authorList>
            <person name="Lu J.J."/>
            <person name="Wang J.F."/>
            <person name="Hu X.F."/>
        </authorList>
    </citation>
    <scope>NUCLEOTIDE SEQUENCE [LARGE SCALE GENOMIC DNA]</scope>
    <source>
        <strain evidence="11 12">KNP414</strain>
    </source>
</reference>
<dbReference type="KEGG" id="pms:KNP414_06221"/>
<keyword evidence="4 6" id="KW-0274">FAD</keyword>
<organism evidence="11 12">
    <name type="scientific">Paenibacillus mucilaginosus (strain KNP414)</name>
    <dbReference type="NCBI Taxonomy" id="1036673"/>
    <lineage>
        <taxon>Bacteria</taxon>
        <taxon>Bacillati</taxon>
        <taxon>Bacillota</taxon>
        <taxon>Bacilli</taxon>
        <taxon>Bacillales</taxon>
        <taxon>Paenibacillaceae</taxon>
        <taxon>Paenibacillus</taxon>
    </lineage>
</organism>
<dbReference type="PATRIC" id="fig|1036673.3.peg.5783"/>
<evidence type="ECO:0000256" key="4">
    <source>
        <dbReference type="ARBA" id="ARBA00022827"/>
    </source>
</evidence>
<evidence type="ECO:0000259" key="9">
    <source>
        <dbReference type="Pfam" id="PF02770"/>
    </source>
</evidence>
<dbReference type="Pfam" id="PF02771">
    <property type="entry name" value="Acyl-CoA_dh_N"/>
    <property type="match status" value="1"/>
</dbReference>
<dbReference type="GO" id="GO:0003995">
    <property type="term" value="F:acyl-CoA dehydrogenase activity"/>
    <property type="evidence" value="ECO:0007669"/>
    <property type="project" value="TreeGrafter"/>
</dbReference>
<dbReference type="SUPFAM" id="SSF47203">
    <property type="entry name" value="Acyl-CoA dehydrogenase C-terminal domain-like"/>
    <property type="match status" value="1"/>
</dbReference>
<feature type="domain" description="Acyl-CoA dehydrogenase/oxidase C-terminal" evidence="8">
    <location>
        <begin position="256"/>
        <end position="370"/>
    </location>
</feature>
<dbReference type="Pfam" id="PF00441">
    <property type="entry name" value="Acyl-CoA_dh_1"/>
    <property type="match status" value="1"/>
</dbReference>
<dbReference type="SUPFAM" id="SSF56645">
    <property type="entry name" value="Acyl-CoA dehydrogenase NM domain-like"/>
    <property type="match status" value="1"/>
</dbReference>
<comment type="cofactor">
    <cofactor evidence="1 6">
        <name>FAD</name>
        <dbReference type="ChEBI" id="CHEBI:57692"/>
    </cofactor>
</comment>
<dbReference type="InterPro" id="IPR013786">
    <property type="entry name" value="AcylCoA_DH/ox_N"/>
</dbReference>
<evidence type="ECO:0000259" key="10">
    <source>
        <dbReference type="Pfam" id="PF02771"/>
    </source>
</evidence>
<gene>
    <name evidence="11" type="ordered locus">KNP414_06221</name>
</gene>
<evidence type="ECO:0000259" key="8">
    <source>
        <dbReference type="Pfam" id="PF00441"/>
    </source>
</evidence>
<evidence type="ECO:0000256" key="7">
    <source>
        <dbReference type="SAM" id="MobiDB-lite"/>
    </source>
</evidence>
<reference evidence="12" key="1">
    <citation type="submission" date="2011-06" db="EMBL/GenBank/DDBJ databases">
        <title>Complete genome sequence of Paenibacillus mucilaginosus KNP414.</title>
        <authorList>
            <person name="Wang J."/>
            <person name="Hu S."/>
            <person name="Hu X."/>
            <person name="Zhang B."/>
            <person name="Dong D."/>
            <person name="Zhang S."/>
            <person name="Zhao K."/>
            <person name="Wu D."/>
        </authorList>
    </citation>
    <scope>NUCLEOTIDE SEQUENCE [LARGE SCALE GENOMIC DNA]</scope>
    <source>
        <strain evidence="12">KNP414</strain>
    </source>
</reference>
<dbReference type="InterPro" id="IPR036250">
    <property type="entry name" value="AcylCo_DH-like_C"/>
</dbReference>
<feature type="domain" description="Acyl-CoA dehydrogenase/oxidase N-terminal" evidence="10">
    <location>
        <begin position="28"/>
        <end position="100"/>
    </location>
</feature>